<dbReference type="InterPro" id="IPR036412">
    <property type="entry name" value="HAD-like_sf"/>
</dbReference>
<dbReference type="Pfam" id="PF00702">
    <property type="entry name" value="Hydrolase"/>
    <property type="match status" value="1"/>
</dbReference>
<dbReference type="InterPro" id="IPR006439">
    <property type="entry name" value="HAD-SF_hydro_IA"/>
</dbReference>
<dbReference type="InterPro" id="IPR023214">
    <property type="entry name" value="HAD_sf"/>
</dbReference>
<dbReference type="PRINTS" id="PR00413">
    <property type="entry name" value="HADHALOGNASE"/>
</dbReference>
<dbReference type="EMBL" id="CP020814">
    <property type="protein sequence ID" value="ARK29609.1"/>
    <property type="molecule type" value="Genomic_DNA"/>
</dbReference>
<dbReference type="STRING" id="199441.BkAM31D_06900"/>
<dbReference type="NCBIfam" id="TIGR01549">
    <property type="entry name" value="HAD-SF-IA-v1"/>
    <property type="match status" value="1"/>
</dbReference>
<proteinExistence type="predicted"/>
<reference evidence="2 3" key="1">
    <citation type="submission" date="2017-04" db="EMBL/GenBank/DDBJ databases">
        <title>Bacillus krulwichiae AM31D Genome sequencing and assembly.</title>
        <authorList>
            <person name="Krulwich T.A."/>
            <person name="Anastor L."/>
            <person name="Ehrlich R."/>
            <person name="Ehrlich G.D."/>
            <person name="Janto B."/>
        </authorList>
    </citation>
    <scope>NUCLEOTIDE SEQUENCE [LARGE SCALE GENOMIC DNA]</scope>
    <source>
        <strain evidence="2 3">AM31D</strain>
    </source>
</reference>
<dbReference type="SFLD" id="SFLDS00003">
    <property type="entry name" value="Haloacid_Dehalogenase"/>
    <property type="match status" value="1"/>
</dbReference>
<organism evidence="2 3">
    <name type="scientific">Halalkalibacter krulwichiae</name>
    <dbReference type="NCBI Taxonomy" id="199441"/>
    <lineage>
        <taxon>Bacteria</taxon>
        <taxon>Bacillati</taxon>
        <taxon>Bacillota</taxon>
        <taxon>Bacilli</taxon>
        <taxon>Bacillales</taxon>
        <taxon>Bacillaceae</taxon>
        <taxon>Halalkalibacter</taxon>
    </lineage>
</organism>
<dbReference type="EC" id="3.6.1.1" evidence="2"/>
<sequence length="239" mass="27305">MVKVLLFDLDGTLLPMDTEKFVNHYIKELAPRVSHILDPQVFVKALLTGTDAMMKNLEPNKTNAQVFEDTFLPLVSLQKEEIWPALDEFYEKVFPTFSHLSSPTPLAKKLVEEALNQGFRLAVATNPVFPKAAIYHRLKWAGIDDIPFEIVTVYEEISFTKPHKEYYLEIANRLGVEPNECIMIGNDKQEDMSASSIGMKTFLVEGHVIDRGQPQFRVDEQGTLEQLYEKVKNRQGLFS</sequence>
<evidence type="ECO:0000313" key="3">
    <source>
        <dbReference type="Proteomes" id="UP000193006"/>
    </source>
</evidence>
<accession>A0A1X9M845</accession>
<dbReference type="AlphaFoldDB" id="A0A1X9M845"/>
<evidence type="ECO:0000313" key="2">
    <source>
        <dbReference type="EMBL" id="ARK29609.1"/>
    </source>
</evidence>
<dbReference type="GO" id="GO:0004427">
    <property type="term" value="F:inorganic diphosphate phosphatase activity"/>
    <property type="evidence" value="ECO:0007669"/>
    <property type="project" value="UniProtKB-EC"/>
</dbReference>
<evidence type="ECO:0000256" key="1">
    <source>
        <dbReference type="ARBA" id="ARBA00022801"/>
    </source>
</evidence>
<dbReference type="Proteomes" id="UP000193006">
    <property type="component" value="Chromosome"/>
</dbReference>
<protein>
    <submittedName>
        <fullName evidence="2">Pyrophosphatase PpaX</fullName>
        <ecNumber evidence="2">3.6.1.1</ecNumber>
    </submittedName>
</protein>
<name>A0A1X9M845_9BACI</name>
<keyword evidence="3" id="KW-1185">Reference proteome</keyword>
<dbReference type="Gene3D" id="3.40.50.1000">
    <property type="entry name" value="HAD superfamily/HAD-like"/>
    <property type="match status" value="1"/>
</dbReference>
<dbReference type="PANTHER" id="PTHR43316:SF3">
    <property type="entry name" value="HALOACID DEHALOGENASE, TYPE II (AFU_ORTHOLOGUE AFUA_2G07750)-RELATED"/>
    <property type="match status" value="1"/>
</dbReference>
<dbReference type="PANTHER" id="PTHR43316">
    <property type="entry name" value="HYDROLASE, HALOACID DELAHOGENASE-RELATED"/>
    <property type="match status" value="1"/>
</dbReference>
<gene>
    <name evidence="2" type="primary">ppaX_1</name>
    <name evidence="2" type="ORF">BkAM31D_06900</name>
</gene>
<dbReference type="SUPFAM" id="SSF56784">
    <property type="entry name" value="HAD-like"/>
    <property type="match status" value="1"/>
</dbReference>
<dbReference type="RefSeq" id="WP_174521908.1">
    <property type="nucleotide sequence ID" value="NZ_CP020814.1"/>
</dbReference>
<dbReference type="KEGG" id="bkw:BkAM31D_06900"/>
<dbReference type="InterPro" id="IPR051540">
    <property type="entry name" value="S-2-haloacid_dehalogenase"/>
</dbReference>
<keyword evidence="1 2" id="KW-0378">Hydrolase</keyword>
<dbReference type="SFLD" id="SFLDG01129">
    <property type="entry name" value="C1.5:_HAD__Beta-PGM__Phosphata"/>
    <property type="match status" value="1"/>
</dbReference>